<dbReference type="KEGG" id="mdi:METDI0800"/>
<name>C7CC90_METED</name>
<sequence>MLASNKCGTANSLSCRLPLDHSTAREVYEPALWEAAAGGASDNDRKAEVRKPMLAPPFDFELMIAQTKYIA</sequence>
<gene>
    <name evidence="1" type="ORF">METD_I0800</name>
</gene>
<protein>
    <submittedName>
        <fullName evidence="1">Uncharacterized protein</fullName>
    </submittedName>
</protein>
<evidence type="ECO:0000313" key="1">
    <source>
        <dbReference type="EMBL" id="CAX22436.1"/>
    </source>
</evidence>
<proteinExistence type="predicted"/>
<organism evidence="1 2">
    <name type="scientific">Methylorubrum extorquens (strain DSM 6343 / CIP 106787 / DM4)</name>
    <name type="common">Methylobacterium extorquens</name>
    <dbReference type="NCBI Taxonomy" id="661410"/>
    <lineage>
        <taxon>Bacteria</taxon>
        <taxon>Pseudomonadati</taxon>
        <taxon>Pseudomonadota</taxon>
        <taxon>Alphaproteobacteria</taxon>
        <taxon>Hyphomicrobiales</taxon>
        <taxon>Methylobacteriaceae</taxon>
        <taxon>Methylorubrum</taxon>
    </lineage>
</organism>
<evidence type="ECO:0000313" key="2">
    <source>
        <dbReference type="Proteomes" id="UP000008070"/>
    </source>
</evidence>
<dbReference type="EMBL" id="FP103042">
    <property type="protein sequence ID" value="CAX22436.1"/>
    <property type="molecule type" value="Genomic_DNA"/>
</dbReference>
<reference evidence="2" key="1">
    <citation type="journal article" date="2009" name="PLoS ONE">
        <title>Methylobacterium genome sequences: a reference blueprint to investigate microbial metabolism of C1 compounds from natural and industrial sources.</title>
        <authorList>
            <person name="Vuilleumier S."/>
            <person name="Chistoserdova L."/>
            <person name="Lee M.-C."/>
            <person name="Bringel F."/>
            <person name="Lajus A."/>
            <person name="Zhou Y."/>
            <person name="Gourion B."/>
            <person name="Barbe V."/>
            <person name="Chang J."/>
            <person name="Cruveiller S."/>
            <person name="Dossat C."/>
            <person name="Gillett W."/>
            <person name="Gruffaz C."/>
            <person name="Haugen E."/>
            <person name="Hourcade E."/>
            <person name="Levy R."/>
            <person name="Mangenot S."/>
            <person name="Muller E."/>
            <person name="Nadalig T."/>
            <person name="Pagni M."/>
            <person name="Penny C."/>
            <person name="Peyraud R."/>
            <person name="Robinson D.G."/>
            <person name="Roche D."/>
            <person name="Rouy Z."/>
            <person name="Saenampechek C."/>
            <person name="Salvignol G."/>
            <person name="Vallenet D."/>
            <person name="Wu Z."/>
            <person name="Marx C.J."/>
            <person name="Vorholt J.A."/>
            <person name="Olson M.V."/>
            <person name="Kaul R."/>
            <person name="Weissenbach J."/>
            <person name="Medigue C."/>
            <person name="Lidstrom M.E."/>
        </authorList>
    </citation>
    <scope>NUCLEOTIDE SEQUENCE [LARGE SCALE GENOMIC DNA]</scope>
    <source>
        <strain evidence="2">DSM 6343 / CIP 106787 / DM4</strain>
    </source>
</reference>
<dbReference type="HOGENOM" id="CLU_2735384_0_0_5"/>
<dbReference type="AlphaFoldDB" id="C7CC90"/>
<accession>C7CC90</accession>
<dbReference type="Proteomes" id="UP000008070">
    <property type="component" value="Chromosome"/>
</dbReference>